<name>A0ABR2WFT6_9FUNG</name>
<dbReference type="Proteomes" id="UP001479436">
    <property type="component" value="Unassembled WGS sequence"/>
</dbReference>
<accession>A0ABR2WFT6</accession>
<evidence type="ECO:0000313" key="3">
    <source>
        <dbReference type="Proteomes" id="UP001479436"/>
    </source>
</evidence>
<feature type="region of interest" description="Disordered" evidence="1">
    <location>
        <begin position="16"/>
        <end position="40"/>
    </location>
</feature>
<evidence type="ECO:0000313" key="2">
    <source>
        <dbReference type="EMBL" id="KAK9760363.1"/>
    </source>
</evidence>
<evidence type="ECO:0000256" key="1">
    <source>
        <dbReference type="SAM" id="MobiDB-lite"/>
    </source>
</evidence>
<sequence>MRIPVFPVPGILEPLSQTEGKTRRAEGNTEYKKAQAEGYAQGAGEKLKGNVKNTVGSAVGNEQMEAEGKAGCVKGDAHMEANSN</sequence>
<comment type="caution">
    <text evidence="2">The sequence shown here is derived from an EMBL/GenBank/DDBJ whole genome shotgun (WGS) entry which is preliminary data.</text>
</comment>
<dbReference type="EMBL" id="JASJQH010002224">
    <property type="protein sequence ID" value="KAK9760363.1"/>
    <property type="molecule type" value="Genomic_DNA"/>
</dbReference>
<keyword evidence="3" id="KW-1185">Reference proteome</keyword>
<protein>
    <submittedName>
        <fullName evidence="2">Uncharacterized protein</fullName>
    </submittedName>
</protein>
<organism evidence="2 3">
    <name type="scientific">Basidiobolus ranarum</name>
    <dbReference type="NCBI Taxonomy" id="34480"/>
    <lineage>
        <taxon>Eukaryota</taxon>
        <taxon>Fungi</taxon>
        <taxon>Fungi incertae sedis</taxon>
        <taxon>Zoopagomycota</taxon>
        <taxon>Entomophthoromycotina</taxon>
        <taxon>Basidiobolomycetes</taxon>
        <taxon>Basidiobolales</taxon>
        <taxon>Basidiobolaceae</taxon>
        <taxon>Basidiobolus</taxon>
    </lineage>
</organism>
<reference evidence="2 3" key="1">
    <citation type="submission" date="2023-04" db="EMBL/GenBank/DDBJ databases">
        <title>Genome of Basidiobolus ranarum AG-B5.</title>
        <authorList>
            <person name="Stajich J.E."/>
            <person name="Carter-House D."/>
            <person name="Gryganskyi A."/>
        </authorList>
    </citation>
    <scope>NUCLEOTIDE SEQUENCE [LARGE SCALE GENOMIC DNA]</scope>
    <source>
        <strain evidence="2 3">AG-B5</strain>
    </source>
</reference>
<proteinExistence type="predicted"/>
<gene>
    <name evidence="2" type="ORF">K7432_015689</name>
</gene>
<feature type="compositionally biased region" description="Basic and acidic residues" evidence="1">
    <location>
        <begin position="20"/>
        <end position="35"/>
    </location>
</feature>